<dbReference type="Proteomes" id="UP000006671">
    <property type="component" value="Unassembled WGS sequence"/>
</dbReference>
<proteinExistence type="predicted"/>
<dbReference type="RefSeq" id="XP_002669362.1">
    <property type="nucleotide sequence ID" value="XM_002669316.1"/>
</dbReference>
<keyword evidence="1" id="KW-0732">Signal</keyword>
<dbReference type="KEGG" id="ngr:NAEGRDRAFT_75734"/>
<dbReference type="VEuPathDB" id="AmoebaDB:NAEGRDRAFT_75734"/>
<evidence type="ECO:0000313" key="2">
    <source>
        <dbReference type="EMBL" id="EFC36618.1"/>
    </source>
</evidence>
<dbReference type="STRING" id="5762.D2W2W3"/>
<dbReference type="AlphaFoldDB" id="D2W2W3"/>
<reference evidence="2 3" key="1">
    <citation type="journal article" date="2010" name="Cell">
        <title>The genome of Naegleria gruberi illuminates early eukaryotic versatility.</title>
        <authorList>
            <person name="Fritz-Laylin L.K."/>
            <person name="Prochnik S.E."/>
            <person name="Ginger M.L."/>
            <person name="Dacks J.B."/>
            <person name="Carpenter M.L."/>
            <person name="Field M.C."/>
            <person name="Kuo A."/>
            <person name="Paredez A."/>
            <person name="Chapman J."/>
            <person name="Pham J."/>
            <person name="Shu S."/>
            <person name="Neupane R."/>
            <person name="Cipriano M."/>
            <person name="Mancuso J."/>
            <person name="Tu H."/>
            <person name="Salamov A."/>
            <person name="Lindquist E."/>
            <person name="Shapiro H."/>
            <person name="Lucas S."/>
            <person name="Grigoriev I.V."/>
            <person name="Cande W.Z."/>
            <person name="Fulton C."/>
            <person name="Rokhsar D.S."/>
            <person name="Dawson S.C."/>
        </authorList>
    </citation>
    <scope>NUCLEOTIDE SEQUENCE [LARGE SCALE GENOMIC DNA]</scope>
    <source>
        <strain evidence="2 3">NEG-M</strain>
    </source>
</reference>
<protein>
    <submittedName>
        <fullName evidence="2">Predicted protein</fullName>
    </submittedName>
</protein>
<dbReference type="OrthoDB" id="15421at2759"/>
<keyword evidence="3" id="KW-1185">Reference proteome</keyword>
<dbReference type="GeneID" id="8859899"/>
<evidence type="ECO:0000313" key="3">
    <source>
        <dbReference type="Proteomes" id="UP000006671"/>
    </source>
</evidence>
<dbReference type="EMBL" id="GG738928">
    <property type="protein sequence ID" value="EFC36618.1"/>
    <property type="molecule type" value="Genomic_DNA"/>
</dbReference>
<feature type="signal peptide" evidence="1">
    <location>
        <begin position="1"/>
        <end position="21"/>
    </location>
</feature>
<accession>D2W2W3</accession>
<evidence type="ECO:0000256" key="1">
    <source>
        <dbReference type="SAM" id="SignalP"/>
    </source>
</evidence>
<gene>
    <name evidence="2" type="ORF">NAEGRDRAFT_75734</name>
</gene>
<feature type="chain" id="PRO_5003038544" evidence="1">
    <location>
        <begin position="22"/>
        <end position="391"/>
    </location>
</feature>
<organism evidence="3">
    <name type="scientific">Naegleria gruberi</name>
    <name type="common">Amoeba</name>
    <dbReference type="NCBI Taxonomy" id="5762"/>
    <lineage>
        <taxon>Eukaryota</taxon>
        <taxon>Discoba</taxon>
        <taxon>Heterolobosea</taxon>
        <taxon>Tetramitia</taxon>
        <taxon>Eutetramitia</taxon>
        <taxon>Vahlkampfiidae</taxon>
        <taxon>Naegleria</taxon>
    </lineage>
</organism>
<dbReference type="InParanoid" id="D2W2W3"/>
<name>D2W2W3_NAEGR</name>
<sequence length="391" mass="42474">MFKQVICVMLVLTLATSVTHACNPPKVGNCNIFPPDDEWNREISNDPVDYMSSCYIAKYSGNLKADFSGPYFDGTQTVSAGIPWNIVKGNSVAKVPIKFSADGAPDESDFTSAPIPLNSKVEGPTDSHVIVVDTDNCILYEMFASVAGSDSWTCGSNAKFDLNMRNASMFRYPNELSITSADAAGLPIFPGLVRYSEVAAGNITHAVRFTLPTAQRAYIPPAKHYGSTKDASYLPYGARFRLKASFDLSTYTGQSLIILKALKKYGMIFADQGSSYFITGEPNDKWDSDDLNQLKKVPGTAFEMVRRAGKIMRDWTTATDSCNGQSTQLIYTPNYVCNNNNNGGNTPTTSTINNKNTTTATSARANGNESLHSIISLLVVTCATVLVMAFM</sequence>